<keyword evidence="2" id="KW-0697">Rotamase</keyword>
<feature type="domain" description="PPIase cyclophilin-type" evidence="6">
    <location>
        <begin position="120"/>
        <end position="279"/>
    </location>
</feature>
<proteinExistence type="predicted"/>
<feature type="region of interest" description="Disordered" evidence="4">
    <location>
        <begin position="60"/>
        <end position="111"/>
    </location>
</feature>
<dbReference type="EMBL" id="FWXV01000007">
    <property type="protein sequence ID" value="SMD21881.1"/>
    <property type="molecule type" value="Genomic_DNA"/>
</dbReference>
<dbReference type="GO" id="GO:0003755">
    <property type="term" value="F:peptidyl-prolyl cis-trans isomerase activity"/>
    <property type="evidence" value="ECO:0007669"/>
    <property type="project" value="UniProtKB-KW"/>
</dbReference>
<dbReference type="OrthoDB" id="5507614at2"/>
<dbReference type="AlphaFoldDB" id="A0A1Y5XYN1"/>
<evidence type="ECO:0000259" key="6">
    <source>
        <dbReference type="PROSITE" id="PS50072"/>
    </source>
</evidence>
<evidence type="ECO:0000256" key="2">
    <source>
        <dbReference type="ARBA" id="ARBA00023110"/>
    </source>
</evidence>
<keyword evidence="3 7" id="KW-0413">Isomerase</keyword>
<keyword evidence="5" id="KW-0812">Transmembrane</keyword>
<keyword evidence="8" id="KW-1185">Reference proteome</keyword>
<feature type="compositionally biased region" description="Low complexity" evidence="4">
    <location>
        <begin position="60"/>
        <end position="79"/>
    </location>
</feature>
<name>A0A1Y5XYN1_KIBAR</name>
<reference evidence="7 8" key="1">
    <citation type="submission" date="2017-04" db="EMBL/GenBank/DDBJ databases">
        <authorList>
            <person name="Afonso C.L."/>
            <person name="Miller P.J."/>
            <person name="Scott M.A."/>
            <person name="Spackman E."/>
            <person name="Goraichik I."/>
            <person name="Dimitrov K.M."/>
            <person name="Suarez D.L."/>
            <person name="Swayne D.E."/>
        </authorList>
    </citation>
    <scope>NUCLEOTIDE SEQUENCE [LARGE SCALE GENOMIC DNA]</scope>
    <source>
        <strain evidence="7 8">DSM 43828</strain>
    </source>
</reference>
<dbReference type="InterPro" id="IPR002130">
    <property type="entry name" value="Cyclophilin-type_PPIase_dom"/>
</dbReference>
<keyword evidence="5" id="KW-1133">Transmembrane helix</keyword>
<evidence type="ECO:0000313" key="8">
    <source>
        <dbReference type="Proteomes" id="UP000192674"/>
    </source>
</evidence>
<feature type="transmembrane region" description="Helical" evidence="5">
    <location>
        <begin position="31"/>
        <end position="52"/>
    </location>
</feature>
<evidence type="ECO:0000256" key="1">
    <source>
        <dbReference type="ARBA" id="ARBA00013194"/>
    </source>
</evidence>
<protein>
    <recommendedName>
        <fullName evidence="1">peptidylprolyl isomerase</fullName>
        <ecNumber evidence="1">5.2.1.8</ecNumber>
    </recommendedName>
</protein>
<dbReference type="PROSITE" id="PS50072">
    <property type="entry name" value="CSA_PPIASE_2"/>
    <property type="match status" value="1"/>
</dbReference>
<dbReference type="PANTHER" id="PTHR43246">
    <property type="entry name" value="PEPTIDYL-PROLYL CIS-TRANS ISOMERASE CYP38, CHLOROPLASTIC"/>
    <property type="match status" value="1"/>
</dbReference>
<sequence length="280" mass="28996">MPTNQQRREAAKRKLERQLARRAERAKKRRIIATALTVGGVVVVVGLIYLLVVLNSGESTNTATDATTEPTPSPAETTSGPCKYEKTPDQPASKPVDVPADVDPTPNAGTAKITLKTNQGEIPLTIDRAKAPCTAQAIEHLAKSKFYDGTPCHRLTASDSLKVLQCGDPTGSGSGGPGFSTKKENPTNLAPAPSGNGSVIYPKGTLAMAARSGSNVTESQFFLVYADSTLPPDYPVFGTIDPAGLATIDKIAAGGITPGDNGPTDGAPKNAVTVETATVS</sequence>
<dbReference type="InterPro" id="IPR029000">
    <property type="entry name" value="Cyclophilin-like_dom_sf"/>
</dbReference>
<dbReference type="EC" id="5.2.1.8" evidence="1"/>
<evidence type="ECO:0000256" key="3">
    <source>
        <dbReference type="ARBA" id="ARBA00023235"/>
    </source>
</evidence>
<feature type="region of interest" description="Disordered" evidence="4">
    <location>
        <begin position="168"/>
        <end position="196"/>
    </location>
</feature>
<feature type="compositionally biased region" description="Low complexity" evidence="4">
    <location>
        <begin position="95"/>
        <end position="104"/>
    </location>
</feature>
<evidence type="ECO:0000313" key="7">
    <source>
        <dbReference type="EMBL" id="SMD21881.1"/>
    </source>
</evidence>
<evidence type="ECO:0000256" key="5">
    <source>
        <dbReference type="SAM" id="Phobius"/>
    </source>
</evidence>
<dbReference type="InterPro" id="IPR044665">
    <property type="entry name" value="E_coli_cyclophilin_A-like"/>
</dbReference>
<dbReference type="Proteomes" id="UP000192674">
    <property type="component" value="Unassembled WGS sequence"/>
</dbReference>
<dbReference type="Pfam" id="PF00160">
    <property type="entry name" value="Pro_isomerase"/>
    <property type="match status" value="1"/>
</dbReference>
<dbReference type="RefSeq" id="WP_084431029.1">
    <property type="nucleotide sequence ID" value="NZ_FWXV01000007.1"/>
</dbReference>
<feature type="region of interest" description="Disordered" evidence="4">
    <location>
        <begin position="256"/>
        <end position="280"/>
    </location>
</feature>
<dbReference type="Gene3D" id="2.40.100.10">
    <property type="entry name" value="Cyclophilin-like"/>
    <property type="match status" value="1"/>
</dbReference>
<keyword evidence="5" id="KW-0472">Membrane</keyword>
<evidence type="ECO:0000256" key="4">
    <source>
        <dbReference type="SAM" id="MobiDB-lite"/>
    </source>
</evidence>
<gene>
    <name evidence="7" type="ORF">SAMN05661093_07165</name>
</gene>
<accession>A0A1Y5XYN1</accession>
<organism evidence="7 8">
    <name type="scientific">Kibdelosporangium aridum</name>
    <dbReference type="NCBI Taxonomy" id="2030"/>
    <lineage>
        <taxon>Bacteria</taxon>
        <taxon>Bacillati</taxon>
        <taxon>Actinomycetota</taxon>
        <taxon>Actinomycetes</taxon>
        <taxon>Pseudonocardiales</taxon>
        <taxon>Pseudonocardiaceae</taxon>
        <taxon>Kibdelosporangium</taxon>
    </lineage>
</organism>
<dbReference type="SUPFAM" id="SSF50891">
    <property type="entry name" value="Cyclophilin-like"/>
    <property type="match status" value="1"/>
</dbReference>